<sequence>MIWSPPPSGKRGRQQRFNDAAIQARLTFKVLFRLPLQQTTGFVESLIQLVRLDWAAPDFSTLCRRQKKIEVSLPNRGGNGPQSLLIDSTGIKSEGEGEWNSRKHGSPKRRIWRKIHIEIDEKMLEVRAIEVTSSNIDEHRR</sequence>
<dbReference type="Pfam" id="PF13737">
    <property type="entry name" value="DDE_Tnp_1_5"/>
    <property type="match status" value="1"/>
</dbReference>
<evidence type="ECO:0000259" key="2">
    <source>
        <dbReference type="Pfam" id="PF13737"/>
    </source>
</evidence>
<dbReference type="InterPro" id="IPR053172">
    <property type="entry name" value="Tn903_transposase"/>
</dbReference>
<proteinExistence type="predicted"/>
<dbReference type="PANTHER" id="PTHR34631">
    <property type="match status" value="1"/>
</dbReference>
<gene>
    <name evidence="3" type="ORF">P775_24925</name>
</gene>
<dbReference type="InterPro" id="IPR025668">
    <property type="entry name" value="Tnp_DDE_dom"/>
</dbReference>
<evidence type="ECO:0000256" key="1">
    <source>
        <dbReference type="SAM" id="MobiDB-lite"/>
    </source>
</evidence>
<dbReference type="PANTHER" id="PTHR34631:SF3">
    <property type="entry name" value="ISSOD12 TRANSPOSASE TNPA_ISSOD12"/>
    <property type="match status" value="1"/>
</dbReference>
<organism evidence="3 4">
    <name type="scientific">Puniceibacterium antarcticum</name>
    <dbReference type="NCBI Taxonomy" id="1206336"/>
    <lineage>
        <taxon>Bacteria</taxon>
        <taxon>Pseudomonadati</taxon>
        <taxon>Pseudomonadota</taxon>
        <taxon>Alphaproteobacteria</taxon>
        <taxon>Rhodobacterales</taxon>
        <taxon>Paracoccaceae</taxon>
        <taxon>Puniceibacterium</taxon>
    </lineage>
</organism>
<dbReference type="EMBL" id="AWWI01000170">
    <property type="protein sequence ID" value="PIL17173.1"/>
    <property type="molecule type" value="Genomic_DNA"/>
</dbReference>
<feature type="region of interest" description="Disordered" evidence="1">
    <location>
        <begin position="82"/>
        <end position="105"/>
    </location>
</feature>
<keyword evidence="4" id="KW-1185">Reference proteome</keyword>
<evidence type="ECO:0000313" key="4">
    <source>
        <dbReference type="Proteomes" id="UP000231259"/>
    </source>
</evidence>
<accession>A0A2G8R6L6</accession>
<dbReference type="NCBIfam" id="NF033579">
    <property type="entry name" value="transpos_IS5_2"/>
    <property type="match status" value="1"/>
</dbReference>
<protein>
    <recommendedName>
        <fullName evidence="2">Transposase DDE domain-containing protein</fullName>
    </recommendedName>
</protein>
<name>A0A2G8R6L6_9RHOB</name>
<dbReference type="InterPro" id="IPR053520">
    <property type="entry name" value="Transposase_Tn903"/>
</dbReference>
<dbReference type="Proteomes" id="UP000231259">
    <property type="component" value="Unassembled WGS sequence"/>
</dbReference>
<comment type="caution">
    <text evidence="3">The sequence shown here is derived from an EMBL/GenBank/DDBJ whole genome shotgun (WGS) entry which is preliminary data.</text>
</comment>
<reference evidence="3 4" key="1">
    <citation type="submission" date="2013-09" db="EMBL/GenBank/DDBJ databases">
        <title>Genome sequencing of Phaeobacter antarcticus sp. nov. SM1211.</title>
        <authorList>
            <person name="Zhang X.-Y."/>
            <person name="Liu C."/>
            <person name="Chen X.-L."/>
            <person name="Xie B.-B."/>
            <person name="Qin Q.-L."/>
            <person name="Rong J.-C."/>
            <person name="Zhang Y.-Z."/>
        </authorList>
    </citation>
    <scope>NUCLEOTIDE SEQUENCE [LARGE SCALE GENOMIC DNA]</scope>
    <source>
        <strain evidence="3 4">SM1211</strain>
    </source>
</reference>
<dbReference type="AlphaFoldDB" id="A0A2G8R6L6"/>
<feature type="domain" description="Transposase DDE" evidence="2">
    <location>
        <begin position="5"/>
        <end position="95"/>
    </location>
</feature>
<evidence type="ECO:0000313" key="3">
    <source>
        <dbReference type="EMBL" id="PIL17173.1"/>
    </source>
</evidence>